<dbReference type="NCBIfam" id="TIGR01552">
    <property type="entry name" value="phd_fam"/>
    <property type="match status" value="1"/>
</dbReference>
<organism evidence="3 4">
    <name type="scientific">Deinococcus xinjiangensis</name>
    <dbReference type="NCBI Taxonomy" id="457454"/>
    <lineage>
        <taxon>Bacteria</taxon>
        <taxon>Thermotogati</taxon>
        <taxon>Deinococcota</taxon>
        <taxon>Deinococci</taxon>
        <taxon>Deinococcales</taxon>
        <taxon>Deinococcaceae</taxon>
        <taxon>Deinococcus</taxon>
    </lineage>
</organism>
<reference evidence="3 4" key="1">
    <citation type="submission" date="2024-02" db="EMBL/GenBank/DDBJ databases">
        <title>Deinococcus xinjiangensis NBRC 107630.</title>
        <authorList>
            <person name="Ichikawa N."/>
            <person name="Katano-Makiyama Y."/>
            <person name="Hidaka K."/>
        </authorList>
    </citation>
    <scope>NUCLEOTIDE SEQUENCE [LARGE SCALE GENOMIC DNA]</scope>
    <source>
        <strain evidence="3 4">NBRC 107630</strain>
    </source>
</reference>
<keyword evidence="4" id="KW-1185">Reference proteome</keyword>
<dbReference type="Proteomes" id="UP001458946">
    <property type="component" value="Unassembled WGS sequence"/>
</dbReference>
<dbReference type="RefSeq" id="WP_353542967.1">
    <property type="nucleotide sequence ID" value="NZ_BAABRN010000034.1"/>
</dbReference>
<accession>A0ABP9VCN9</accession>
<name>A0ABP9VCN9_9DEIO</name>
<comment type="function">
    <text evidence="2">Antitoxin component of a type II toxin-antitoxin (TA) system.</text>
</comment>
<dbReference type="Pfam" id="PF02604">
    <property type="entry name" value="PhdYeFM_antitox"/>
    <property type="match status" value="1"/>
</dbReference>
<dbReference type="SUPFAM" id="SSF143120">
    <property type="entry name" value="YefM-like"/>
    <property type="match status" value="1"/>
</dbReference>
<gene>
    <name evidence="3" type="ORF">Dxin01_02743</name>
</gene>
<dbReference type="EMBL" id="BAABRN010000034">
    <property type="protein sequence ID" value="GAA5502994.1"/>
    <property type="molecule type" value="Genomic_DNA"/>
</dbReference>
<dbReference type="InterPro" id="IPR006442">
    <property type="entry name" value="Antitoxin_Phd/YefM"/>
</dbReference>
<evidence type="ECO:0000256" key="2">
    <source>
        <dbReference type="RuleBase" id="RU362080"/>
    </source>
</evidence>
<sequence length="98" mass="10840">MTVQNKSAQERKIGIHQCKDHFSKLVSEVEAGATIIVTRDGQPTAKLVPLSYGQDKREWSPALQSFFSGVLSGELPYEEQGGIETEQMPPFADKGLFE</sequence>
<evidence type="ECO:0000313" key="4">
    <source>
        <dbReference type="Proteomes" id="UP001458946"/>
    </source>
</evidence>
<dbReference type="InterPro" id="IPR036165">
    <property type="entry name" value="YefM-like_sf"/>
</dbReference>
<comment type="caution">
    <text evidence="3">The sequence shown here is derived from an EMBL/GenBank/DDBJ whole genome shotgun (WGS) entry which is preliminary data.</text>
</comment>
<comment type="similarity">
    <text evidence="1 2">Belongs to the phD/YefM antitoxin family.</text>
</comment>
<protein>
    <recommendedName>
        <fullName evidence="2">Antitoxin</fullName>
    </recommendedName>
</protein>
<dbReference type="Gene3D" id="3.40.1620.10">
    <property type="entry name" value="YefM-like domain"/>
    <property type="match status" value="1"/>
</dbReference>
<evidence type="ECO:0000256" key="1">
    <source>
        <dbReference type="ARBA" id="ARBA00009981"/>
    </source>
</evidence>
<proteinExistence type="inferred from homology"/>
<evidence type="ECO:0000313" key="3">
    <source>
        <dbReference type="EMBL" id="GAA5502994.1"/>
    </source>
</evidence>